<dbReference type="Pfam" id="PF21347">
    <property type="entry name" value="DUF3108_like"/>
    <property type="match status" value="1"/>
</dbReference>
<evidence type="ECO:0000313" key="2">
    <source>
        <dbReference type="EMBL" id="VAW27430.1"/>
    </source>
</evidence>
<proteinExistence type="predicted"/>
<sequence>MKKYFLIAVVLFFYIDSNAQCNQYYKVKKGTNWTMSNFGAKGKLQGKTIQKVTEYLETADGFEATFEITSVDKKGEQTMLGSSTMKCEDGVIYFDMNDMFPQEQMQSMKNFEMTVEGTNLELPSSLKTGQELKDANIVMKVNGPMVMNFKIDITGRKVLGEETLNTPAGSFECFKISQNIYMKTVIKMEMRSIEWFSKDVGMVKSETYDKKNKLKSYTLLTTYNY</sequence>
<reference evidence="2" key="1">
    <citation type="submission" date="2018-06" db="EMBL/GenBank/DDBJ databases">
        <authorList>
            <person name="Zhirakovskaya E."/>
        </authorList>
    </citation>
    <scope>NUCLEOTIDE SEQUENCE</scope>
</reference>
<dbReference type="Gene3D" id="2.40.360.20">
    <property type="match status" value="1"/>
</dbReference>
<dbReference type="AlphaFoldDB" id="A0A3B0UE82"/>
<protein>
    <recommendedName>
        <fullName evidence="1">DUF3108 domain-containing protein</fullName>
    </recommendedName>
</protein>
<accession>A0A3B0UE82</accession>
<evidence type="ECO:0000259" key="1">
    <source>
        <dbReference type="Pfam" id="PF21347"/>
    </source>
</evidence>
<dbReference type="InterPro" id="IPR049279">
    <property type="entry name" value="DUF3108-like"/>
</dbReference>
<name>A0A3B0UE82_9ZZZZ</name>
<dbReference type="EMBL" id="UOES01000235">
    <property type="protein sequence ID" value="VAW27430.1"/>
    <property type="molecule type" value="Genomic_DNA"/>
</dbReference>
<gene>
    <name evidence="2" type="ORF">MNBD_BACTEROID06-31</name>
</gene>
<organism evidence="2">
    <name type="scientific">hydrothermal vent metagenome</name>
    <dbReference type="NCBI Taxonomy" id="652676"/>
    <lineage>
        <taxon>unclassified sequences</taxon>
        <taxon>metagenomes</taxon>
        <taxon>ecological metagenomes</taxon>
    </lineage>
</organism>
<feature type="domain" description="DUF3108" evidence="1">
    <location>
        <begin position="28"/>
        <end position="220"/>
    </location>
</feature>